<gene>
    <name evidence="2" type="ORF">NBR_LOCUS6676</name>
</gene>
<feature type="region of interest" description="Disordered" evidence="1">
    <location>
        <begin position="60"/>
        <end position="87"/>
    </location>
</feature>
<reference evidence="2 3" key="2">
    <citation type="submission" date="2018-11" db="EMBL/GenBank/DDBJ databases">
        <authorList>
            <consortium name="Pathogen Informatics"/>
        </authorList>
    </citation>
    <scope>NUCLEOTIDE SEQUENCE [LARGE SCALE GENOMIC DNA]</scope>
</reference>
<name>A0A0N4XV74_NIPBR</name>
<organism evidence="4">
    <name type="scientific">Nippostrongylus brasiliensis</name>
    <name type="common">Rat hookworm</name>
    <dbReference type="NCBI Taxonomy" id="27835"/>
    <lineage>
        <taxon>Eukaryota</taxon>
        <taxon>Metazoa</taxon>
        <taxon>Ecdysozoa</taxon>
        <taxon>Nematoda</taxon>
        <taxon>Chromadorea</taxon>
        <taxon>Rhabditida</taxon>
        <taxon>Rhabditina</taxon>
        <taxon>Rhabditomorpha</taxon>
        <taxon>Strongyloidea</taxon>
        <taxon>Heligmosomidae</taxon>
        <taxon>Nippostrongylus</taxon>
    </lineage>
</organism>
<evidence type="ECO:0000256" key="1">
    <source>
        <dbReference type="SAM" id="MobiDB-lite"/>
    </source>
</evidence>
<protein>
    <submittedName>
        <fullName evidence="4">Set apart in position or space protein</fullName>
    </submittedName>
</protein>
<dbReference type="AlphaFoldDB" id="A0A0N4XV74"/>
<keyword evidence="3" id="KW-1185">Reference proteome</keyword>
<dbReference type="EMBL" id="UYSL01019821">
    <property type="protein sequence ID" value="VDL70265.1"/>
    <property type="molecule type" value="Genomic_DNA"/>
</dbReference>
<proteinExistence type="predicted"/>
<feature type="region of interest" description="Disordered" evidence="1">
    <location>
        <begin position="1"/>
        <end position="32"/>
    </location>
</feature>
<dbReference type="Proteomes" id="UP000271162">
    <property type="component" value="Unassembled WGS sequence"/>
</dbReference>
<evidence type="ECO:0000313" key="4">
    <source>
        <dbReference type="WBParaSite" id="NBR_0000667501-mRNA-1"/>
    </source>
</evidence>
<reference evidence="4" key="1">
    <citation type="submission" date="2017-02" db="UniProtKB">
        <authorList>
            <consortium name="WormBaseParasite"/>
        </authorList>
    </citation>
    <scope>IDENTIFICATION</scope>
</reference>
<evidence type="ECO:0000313" key="3">
    <source>
        <dbReference type="Proteomes" id="UP000271162"/>
    </source>
</evidence>
<accession>A0A0N4XV74</accession>
<evidence type="ECO:0000313" key="2">
    <source>
        <dbReference type="EMBL" id="VDL70265.1"/>
    </source>
</evidence>
<sequence length="87" mass="9695">MSANLMTMRLRKGDEPVPLGRQWRPHSPDAQSLSSFLGEKQHLDTVCSLLAALVTYKANIEQSATRSPPEKQQQKPSGETMMLACRI</sequence>
<dbReference type="WBParaSite" id="NBR_0000667501-mRNA-1">
    <property type="protein sequence ID" value="NBR_0000667501-mRNA-1"/>
    <property type="gene ID" value="NBR_0000667501"/>
</dbReference>